<dbReference type="InterPro" id="IPR011698">
    <property type="entry name" value="GATase_3"/>
</dbReference>
<evidence type="ECO:0000256" key="2">
    <source>
        <dbReference type="HAMAP-Rule" id="MF_02213"/>
    </source>
</evidence>
<reference evidence="4 5" key="1">
    <citation type="journal article" date="2024" name="Front. Microbiol.">
        <title>Novel thermophilic genera Geochorda gen. nov. and Carboxydochorda gen. nov. from the deep terrestrial subsurface reveal the ecophysiological diversity in the class Limnochordia.</title>
        <authorList>
            <person name="Karnachuk O.V."/>
            <person name="Lukina A.P."/>
            <person name="Avakyan M.R."/>
            <person name="Kadnikov V.V."/>
            <person name="Begmatov S."/>
            <person name="Beletsky A.V."/>
            <person name="Vlasova K.G."/>
            <person name="Novikov A.A."/>
            <person name="Shcherbakova V.A."/>
            <person name="Mardanov A.V."/>
            <person name="Ravin N.V."/>
        </authorList>
    </citation>
    <scope>NUCLEOTIDE SEQUENCE [LARGE SCALE GENOMIC DNA]</scope>
    <source>
        <strain evidence="4 5">L945</strain>
    </source>
</reference>
<gene>
    <name evidence="2" type="primary">gatD</name>
    <name evidence="4" type="ORF">U7230_03545</name>
</gene>
<keyword evidence="2" id="KW-0436">Ligase</keyword>
<comment type="similarity">
    <text evidence="2">Belongs to the CobB/CobQ family. GatD subfamily.</text>
</comment>
<sequence length="274" mass="29621">MGSHARPPSPPVDGNGIHLPRDLPPLRILFLYPDFLNVYGDRGNLTALVQRARWRGLPTTVTEASVGTPVDATHFDLVLVAGGQDRAQQAVAEDFRRSKGPSLIEAVEAGCPVLAICGGYQLMGHFYRTAEGTEMKGLGLFDAWTEAGGRRMIGNVAVRAELGDARPLLVGFENHSGRTTLGARARPLGRVLYGYGNNGSDGTEGARYRNAIGTYLHGSLLPKNPTLADWLLQAAVDRRYGQGIRLPPLDDTVEHQAREAMLRKLLGPPLLRGV</sequence>
<comment type="pathway">
    <text evidence="2">Cell wall biogenesis; peptidoglycan biosynthesis.</text>
</comment>
<keyword evidence="2" id="KW-0378">Hydrolase</keyword>
<dbReference type="EC" id="6.3.5.13" evidence="2"/>
<feature type="active site" description="Nucleophile" evidence="2">
    <location>
        <position position="117"/>
    </location>
</feature>
<keyword evidence="1 2" id="KW-0315">Glutamine amidotransferase</keyword>
<dbReference type="Gene3D" id="3.40.50.880">
    <property type="match status" value="1"/>
</dbReference>
<comment type="function">
    <text evidence="2">The lipid II isoglutaminyl synthase complex catalyzes the formation of alpha-D-isoglutamine in the cell wall lipid II stem peptide. The GatD subunit catalyzes the hydrolysis of glutamine to glutamate and ammonia. The resulting ammonia molecule is channeled to the active site of MurT.</text>
</comment>
<dbReference type="InterPro" id="IPR033949">
    <property type="entry name" value="CobQ_GATase1"/>
</dbReference>
<dbReference type="SUPFAM" id="SSF52317">
    <property type="entry name" value="Class I glutamine amidotransferase-like"/>
    <property type="match status" value="1"/>
</dbReference>
<dbReference type="InterPro" id="IPR043702">
    <property type="entry name" value="Lipid_II_synth_GatD"/>
</dbReference>
<dbReference type="CDD" id="cd01750">
    <property type="entry name" value="GATase1_CobQ"/>
    <property type="match status" value="1"/>
</dbReference>
<feature type="domain" description="CobB/CobQ-like glutamine amidotransferase" evidence="3">
    <location>
        <begin position="27"/>
        <end position="224"/>
    </location>
</feature>
<evidence type="ECO:0000313" key="5">
    <source>
        <dbReference type="Proteomes" id="UP001332192"/>
    </source>
</evidence>
<dbReference type="Pfam" id="PF07685">
    <property type="entry name" value="GATase_3"/>
    <property type="match status" value="1"/>
</dbReference>
<dbReference type="InterPro" id="IPR029062">
    <property type="entry name" value="Class_I_gatase-like"/>
</dbReference>
<feature type="binding site" evidence="2">
    <location>
        <position position="151"/>
    </location>
    <ligand>
        <name>substrate</name>
    </ligand>
</feature>
<dbReference type="PROSITE" id="PS51274">
    <property type="entry name" value="GATASE_COBBQ"/>
    <property type="match status" value="1"/>
</dbReference>
<keyword evidence="5" id="KW-1185">Reference proteome</keyword>
<accession>A0ABZ1BZA0</accession>
<evidence type="ECO:0000259" key="3">
    <source>
        <dbReference type="Pfam" id="PF07685"/>
    </source>
</evidence>
<proteinExistence type="inferred from homology"/>
<feature type="active site" evidence="2">
    <location>
        <position position="217"/>
    </location>
</feature>
<keyword evidence="2" id="KW-0133">Cell shape</keyword>
<dbReference type="EMBL" id="CP141615">
    <property type="protein sequence ID" value="WRP18092.1"/>
    <property type="molecule type" value="Genomic_DNA"/>
</dbReference>
<dbReference type="EC" id="3.5.1.2" evidence="2"/>
<comment type="subunit">
    <text evidence="2">Forms a heterodimer with MurT.</text>
</comment>
<organism evidence="4 5">
    <name type="scientific">Carboxydichorda subterranea</name>
    <dbReference type="NCBI Taxonomy" id="3109565"/>
    <lineage>
        <taxon>Bacteria</taxon>
        <taxon>Bacillati</taxon>
        <taxon>Bacillota</taxon>
        <taxon>Limnochordia</taxon>
        <taxon>Limnochordales</taxon>
        <taxon>Geochordaceae</taxon>
        <taxon>Carboxydichorda</taxon>
    </lineage>
</organism>
<evidence type="ECO:0000313" key="4">
    <source>
        <dbReference type="EMBL" id="WRP18092.1"/>
    </source>
</evidence>
<evidence type="ECO:0000256" key="1">
    <source>
        <dbReference type="ARBA" id="ARBA00022962"/>
    </source>
</evidence>
<keyword evidence="2" id="KW-0573">Peptidoglycan synthesis</keyword>
<dbReference type="HAMAP" id="MF_02213">
    <property type="entry name" value="Lipid_II_synth_GatD"/>
    <property type="match status" value="1"/>
</dbReference>
<name>A0ABZ1BZA0_9FIRM</name>
<keyword evidence="2" id="KW-0961">Cell wall biogenesis/degradation</keyword>
<dbReference type="PANTHER" id="PTHR21343:SF9">
    <property type="entry name" value="LIPID II ISOGLUTAMINYL SYNTHASE (GLUTAMINE-HYDROLYZING) SUBUNIT GATD"/>
    <property type="match status" value="1"/>
</dbReference>
<dbReference type="RefSeq" id="WP_324717363.1">
    <property type="nucleotide sequence ID" value="NZ_CP141615.1"/>
</dbReference>
<dbReference type="Proteomes" id="UP001332192">
    <property type="component" value="Chromosome"/>
</dbReference>
<comment type="catalytic activity">
    <reaction evidence="2">
        <text>L-glutamine + H2O = L-glutamate + NH4(+)</text>
        <dbReference type="Rhea" id="RHEA:15889"/>
        <dbReference type="ChEBI" id="CHEBI:15377"/>
        <dbReference type="ChEBI" id="CHEBI:28938"/>
        <dbReference type="ChEBI" id="CHEBI:29985"/>
        <dbReference type="ChEBI" id="CHEBI:58359"/>
        <dbReference type="EC" id="3.5.1.2"/>
    </reaction>
</comment>
<comment type="catalytic activity">
    <reaction evidence="2">
        <text>beta-D-GlcNAc-(1-&gt;4)-Mur2Ac(oyl-L-Ala-gamma-D-Glu-L-Lys-D-Ala-D-Ala)-di-trans,octa-cis-undecaprenyl diphosphate + L-glutamine + ATP + H2O = beta-D-GlcNAc-(1-&gt;4)-Mur2Ac(oyl-L-Ala-D-isoglutaminyl-L-Lys-D-Ala-D-Ala)-di-trans,octa-cis-undecaprenyl diphosphate + L-glutamate + ADP + phosphate + H(+)</text>
        <dbReference type="Rhea" id="RHEA:57928"/>
        <dbReference type="ChEBI" id="CHEBI:15377"/>
        <dbReference type="ChEBI" id="CHEBI:15378"/>
        <dbReference type="ChEBI" id="CHEBI:29985"/>
        <dbReference type="ChEBI" id="CHEBI:30616"/>
        <dbReference type="ChEBI" id="CHEBI:43474"/>
        <dbReference type="ChEBI" id="CHEBI:58359"/>
        <dbReference type="ChEBI" id="CHEBI:60033"/>
        <dbReference type="ChEBI" id="CHEBI:62233"/>
        <dbReference type="ChEBI" id="CHEBI:456216"/>
        <dbReference type="EC" id="6.3.5.13"/>
    </reaction>
</comment>
<protein>
    <recommendedName>
        <fullName evidence="2">Lipid II isoglutaminyl synthase (glutamine-hydrolyzing) subunit GatD</fullName>
        <ecNumber evidence="2">6.3.5.13</ecNumber>
    </recommendedName>
    <alternativeName>
        <fullName evidence="2">Lipid II isoglutaminyl synthase glutaminase subunit</fullName>
        <ecNumber evidence="2">3.5.1.2</ecNumber>
    </alternativeName>
</protein>
<dbReference type="PANTHER" id="PTHR21343">
    <property type="entry name" value="DETHIOBIOTIN SYNTHETASE"/>
    <property type="match status" value="1"/>
</dbReference>